<dbReference type="Proteomes" id="UP000277671">
    <property type="component" value="Unassembled WGS sequence"/>
</dbReference>
<keyword evidence="1" id="KW-0812">Transmembrane</keyword>
<feature type="transmembrane region" description="Helical" evidence="1">
    <location>
        <begin position="7"/>
        <end position="26"/>
    </location>
</feature>
<dbReference type="InterPro" id="IPR021214">
    <property type="entry name" value="DUF2568"/>
</dbReference>
<evidence type="ECO:0000313" key="2">
    <source>
        <dbReference type="EMBL" id="RKR90918.1"/>
    </source>
</evidence>
<dbReference type="EMBL" id="RBKT01000001">
    <property type="protein sequence ID" value="RKR90918.1"/>
    <property type="molecule type" value="Genomic_DNA"/>
</dbReference>
<feature type="transmembrane region" description="Helical" evidence="1">
    <location>
        <begin position="32"/>
        <end position="51"/>
    </location>
</feature>
<dbReference type="OrthoDB" id="3748549at2"/>
<keyword evidence="1" id="KW-1133">Transmembrane helix</keyword>
<dbReference type="Pfam" id="PF10823">
    <property type="entry name" value="DUF2568"/>
    <property type="match status" value="1"/>
</dbReference>
<evidence type="ECO:0000313" key="3">
    <source>
        <dbReference type="Proteomes" id="UP000277671"/>
    </source>
</evidence>
<feature type="transmembrane region" description="Helical" evidence="1">
    <location>
        <begin position="72"/>
        <end position="100"/>
    </location>
</feature>
<sequence length="118" mass="12610">MRIANLGLRFLLELCALTALAYGGWLAGGPHLWQRVLLAVLAPLAAALIWGRWVAPRSDRKLADPLRLIPEWVVFGAATAVLVLAGHPVLGGVLAVLAAANRFALWRLQSDTDGRAIG</sequence>
<organism evidence="2 3">
    <name type="scientific">Micromonospora pisi</name>
    <dbReference type="NCBI Taxonomy" id="589240"/>
    <lineage>
        <taxon>Bacteria</taxon>
        <taxon>Bacillati</taxon>
        <taxon>Actinomycetota</taxon>
        <taxon>Actinomycetes</taxon>
        <taxon>Micromonosporales</taxon>
        <taxon>Micromonosporaceae</taxon>
        <taxon>Micromonospora</taxon>
    </lineage>
</organism>
<name>A0A495JQW5_9ACTN</name>
<evidence type="ECO:0000256" key="1">
    <source>
        <dbReference type="SAM" id="Phobius"/>
    </source>
</evidence>
<protein>
    <submittedName>
        <fullName evidence="2">Uncharacterized protein DUF2568</fullName>
    </submittedName>
</protein>
<dbReference type="RefSeq" id="WP_121159110.1">
    <property type="nucleotide sequence ID" value="NZ_RBKT01000001.1"/>
</dbReference>
<keyword evidence="1" id="KW-0472">Membrane</keyword>
<reference evidence="2 3" key="1">
    <citation type="submission" date="2018-10" db="EMBL/GenBank/DDBJ databases">
        <title>Sequencing the genomes of 1000 actinobacteria strains.</title>
        <authorList>
            <person name="Klenk H.-P."/>
        </authorList>
    </citation>
    <scope>NUCLEOTIDE SEQUENCE [LARGE SCALE GENOMIC DNA]</scope>
    <source>
        <strain evidence="2 3">DSM 45175</strain>
    </source>
</reference>
<proteinExistence type="predicted"/>
<accession>A0A495JQW5</accession>
<dbReference type="AlphaFoldDB" id="A0A495JQW5"/>
<keyword evidence="3" id="KW-1185">Reference proteome</keyword>
<gene>
    <name evidence="2" type="ORF">BDK92_5302</name>
</gene>
<comment type="caution">
    <text evidence="2">The sequence shown here is derived from an EMBL/GenBank/DDBJ whole genome shotgun (WGS) entry which is preliminary data.</text>
</comment>